<protein>
    <recommendedName>
        <fullName evidence="2">HYR domain-containing protein</fullName>
    </recommendedName>
</protein>
<feature type="non-terminal residue" evidence="1">
    <location>
        <position position="1"/>
    </location>
</feature>
<organism evidence="1">
    <name type="scientific">marine sediment metagenome</name>
    <dbReference type="NCBI Taxonomy" id="412755"/>
    <lineage>
        <taxon>unclassified sequences</taxon>
        <taxon>metagenomes</taxon>
        <taxon>ecological metagenomes</taxon>
    </lineage>
</organism>
<evidence type="ECO:0000313" key="1">
    <source>
        <dbReference type="EMBL" id="GAG35442.1"/>
    </source>
</evidence>
<feature type="non-terminal residue" evidence="1">
    <location>
        <position position="247"/>
    </location>
</feature>
<sequence>RSGNQACCDQVITVVDREPPDFDCPPDRTIFVDENCEGHIPDLCAEALATASDNCTLPENLVCTQVPPPCTVIRPENDCEQIVPVTVCLTDESGNETCCVVQVTFKDETPPDFDCPPDRTIPVDDETCEGVVPDLCLEVVADDNCTPPDELVCWQDPPAGTVVRPADDCEELVDVTVYVKDKCENTSSCVVQVTFKDDTDPKINPCPPDRIVPLDENCEGKIPDLCPEALAAATDNCTPQDELTCTQ</sequence>
<dbReference type="EMBL" id="BARS01045681">
    <property type="protein sequence ID" value="GAG35442.1"/>
    <property type="molecule type" value="Genomic_DNA"/>
</dbReference>
<evidence type="ECO:0008006" key="2">
    <source>
        <dbReference type="Google" id="ProtNLM"/>
    </source>
</evidence>
<reference evidence="1" key="1">
    <citation type="journal article" date="2014" name="Front. Microbiol.">
        <title>High frequency of phylogenetically diverse reductive dehalogenase-homologous genes in deep subseafloor sedimentary metagenomes.</title>
        <authorList>
            <person name="Kawai M."/>
            <person name="Futagami T."/>
            <person name="Toyoda A."/>
            <person name="Takaki Y."/>
            <person name="Nishi S."/>
            <person name="Hori S."/>
            <person name="Arai W."/>
            <person name="Tsubouchi T."/>
            <person name="Morono Y."/>
            <person name="Uchiyama I."/>
            <person name="Ito T."/>
            <person name="Fujiyama A."/>
            <person name="Inagaki F."/>
            <person name="Takami H."/>
        </authorList>
    </citation>
    <scope>NUCLEOTIDE SEQUENCE</scope>
    <source>
        <strain evidence="1">Expedition CK06-06</strain>
    </source>
</reference>
<proteinExistence type="predicted"/>
<dbReference type="AlphaFoldDB" id="X0XJC5"/>
<name>X0XJC5_9ZZZZ</name>
<gene>
    <name evidence="1" type="ORF">S01H1_68864</name>
</gene>
<comment type="caution">
    <text evidence="1">The sequence shown here is derived from an EMBL/GenBank/DDBJ whole genome shotgun (WGS) entry which is preliminary data.</text>
</comment>
<accession>X0XJC5</accession>